<dbReference type="Gene3D" id="3.40.630.30">
    <property type="match status" value="1"/>
</dbReference>
<dbReference type="AlphaFoldDB" id="A0A7W7QG39"/>
<dbReference type="SUPFAM" id="SSF55729">
    <property type="entry name" value="Acyl-CoA N-acyltransferases (Nat)"/>
    <property type="match status" value="1"/>
</dbReference>
<dbReference type="EMBL" id="JACHJQ010000020">
    <property type="protein sequence ID" value="MBB4912918.1"/>
    <property type="molecule type" value="Genomic_DNA"/>
</dbReference>
<organism evidence="1 2">
    <name type="scientific">Actinophytocola algeriensis</name>
    <dbReference type="NCBI Taxonomy" id="1768010"/>
    <lineage>
        <taxon>Bacteria</taxon>
        <taxon>Bacillati</taxon>
        <taxon>Actinomycetota</taxon>
        <taxon>Actinomycetes</taxon>
        <taxon>Pseudonocardiales</taxon>
        <taxon>Pseudonocardiaceae</taxon>
    </lineage>
</organism>
<proteinExistence type="predicted"/>
<dbReference type="InterPro" id="IPR016181">
    <property type="entry name" value="Acyl_CoA_acyltransferase"/>
</dbReference>
<evidence type="ECO:0000313" key="2">
    <source>
        <dbReference type="Proteomes" id="UP000520767"/>
    </source>
</evidence>
<keyword evidence="1" id="KW-0808">Transferase</keyword>
<protein>
    <submittedName>
        <fullName evidence="1">RimJ/RimL family protein N-acetyltransferase</fullName>
    </submittedName>
</protein>
<sequence length="53" mass="6105">MRTNSNPPISTTQELTTERLTLRPWHVEDAQAALDVYGHPEVTRWLSPDMDQV</sequence>
<evidence type="ECO:0000313" key="1">
    <source>
        <dbReference type="EMBL" id="MBB4912918.1"/>
    </source>
</evidence>
<dbReference type="GO" id="GO:0016740">
    <property type="term" value="F:transferase activity"/>
    <property type="evidence" value="ECO:0007669"/>
    <property type="project" value="UniProtKB-KW"/>
</dbReference>
<feature type="non-terminal residue" evidence="1">
    <location>
        <position position="53"/>
    </location>
</feature>
<dbReference type="Proteomes" id="UP000520767">
    <property type="component" value="Unassembled WGS sequence"/>
</dbReference>
<accession>A0A7W7QG39</accession>
<keyword evidence="2" id="KW-1185">Reference proteome</keyword>
<comment type="caution">
    <text evidence="1">The sequence shown here is derived from an EMBL/GenBank/DDBJ whole genome shotgun (WGS) entry which is preliminary data.</text>
</comment>
<name>A0A7W7QG39_9PSEU</name>
<gene>
    <name evidence="1" type="ORF">FHR82_009192</name>
</gene>
<reference evidence="1 2" key="1">
    <citation type="submission" date="2020-08" db="EMBL/GenBank/DDBJ databases">
        <title>Genomic Encyclopedia of Type Strains, Phase III (KMG-III): the genomes of soil and plant-associated and newly described type strains.</title>
        <authorList>
            <person name="Whitman W."/>
        </authorList>
    </citation>
    <scope>NUCLEOTIDE SEQUENCE [LARGE SCALE GENOMIC DNA]</scope>
    <source>
        <strain evidence="1 2">CECT 8960</strain>
    </source>
</reference>